<sequence>MSSIRQLLNSLLPPSDSLISITMISASASTLAAILALGHGVLGQQAGTSTAENHPPMSYQRCTTGGTCTTVNTNIVLDANWRWLHSTSGYTNCYTGNTFDASLCPNNVACAANCALDGADYTGTYGIQASGNSVSLKLKQGNNIGSRVYLINGDKYELFKLKNQEFTFDVDVSGLGCGINGALYFVKMDADGGLAKYPTNKAGAKLGTGYCDAQCPRDLKFIAGKANVEGWKPSNGDANSGEGNTGSCCAEMDIWEANSISTALTPHACSTNGPCTGNTTCGSGESRYDGYCDKDGCDLNPYRFGAPNFFGPGKTVDSKSKVTVVTQFLTDNNTPTGTLTAIRRIYVQNGKVIQQADTNIPGITKTNQITDKFCKEQKKVTGDPDEFSEKGGLAAFGKDLDAGMALVFSVWDDHTANMLWLDSTYPVGSNKVGAARGTCATTSGKPSDVESQQGNAAVTFSNVKFGAINSTYKAS</sequence>
<dbReference type="PANTHER" id="PTHR33753:SF2">
    <property type="entry name" value="GLYCOSIDE HYDROLASE FAMILY 7 PROTEIN"/>
    <property type="match status" value="1"/>
</dbReference>
<dbReference type="EC" id="3.2.1.-" evidence="9"/>
<evidence type="ECO:0000256" key="5">
    <source>
        <dbReference type="ARBA" id="ARBA00023001"/>
    </source>
</evidence>
<keyword evidence="6" id="KW-0119">Carbohydrate metabolism</keyword>
<comment type="similarity">
    <text evidence="2 9">Belongs to the glycosyl hydrolase 7 (cellulase C) family.</text>
</comment>
<comment type="caution">
    <text evidence="10">The sequence shown here is derived from an EMBL/GenBank/DDBJ whole genome shotgun (WGS) entry which is preliminary data.</text>
</comment>
<evidence type="ECO:0000313" key="11">
    <source>
        <dbReference type="Proteomes" id="UP000308005"/>
    </source>
</evidence>
<reference evidence="10 11" key="1">
    <citation type="submission" date="2018-10" db="EMBL/GenBank/DDBJ databases">
        <title>Fifty Aureobasidium pullulans genomes reveal a recombining polyextremotolerant generalist.</title>
        <authorList>
            <person name="Gostincar C."/>
            <person name="Turk M."/>
            <person name="Zajc J."/>
            <person name="Gunde-Cimerman N."/>
        </authorList>
    </citation>
    <scope>NUCLEOTIDE SEQUENCE [LARGE SCALE GENOMIC DNA]</scope>
    <source>
        <strain evidence="10 11">EXF-3863</strain>
    </source>
</reference>
<gene>
    <name evidence="10" type="ORF">D6C91_06733</name>
</gene>
<evidence type="ECO:0000256" key="6">
    <source>
        <dbReference type="ARBA" id="ARBA00023277"/>
    </source>
</evidence>
<keyword evidence="8 9" id="KW-0624">Polysaccharide degradation</keyword>
<dbReference type="InterPro" id="IPR013320">
    <property type="entry name" value="ConA-like_dom_sf"/>
</dbReference>
<evidence type="ECO:0000256" key="4">
    <source>
        <dbReference type="ARBA" id="ARBA00022801"/>
    </source>
</evidence>
<evidence type="ECO:0000256" key="7">
    <source>
        <dbReference type="ARBA" id="ARBA00023295"/>
    </source>
</evidence>
<accession>A0A4S9SXV3</accession>
<dbReference type="SUPFAM" id="SSF49899">
    <property type="entry name" value="Concanavalin A-like lectins/glucanases"/>
    <property type="match status" value="1"/>
</dbReference>
<evidence type="ECO:0000256" key="1">
    <source>
        <dbReference type="ARBA" id="ARBA00001641"/>
    </source>
</evidence>
<dbReference type="FunFam" id="2.70.100.10:FF:000001">
    <property type="entry name" value="Glucanase"/>
    <property type="match status" value="1"/>
</dbReference>
<evidence type="ECO:0000256" key="8">
    <source>
        <dbReference type="ARBA" id="ARBA00023326"/>
    </source>
</evidence>
<protein>
    <recommendedName>
        <fullName evidence="9">Glucanase</fullName>
        <ecNumber evidence="9">3.2.1.-</ecNumber>
    </recommendedName>
</protein>
<comment type="catalytic activity">
    <reaction evidence="1">
        <text>Hydrolysis of (1-&gt;4)-beta-D-glucosidic linkages in cellulose and cellotetraose, releasing cellobiose from the non-reducing ends of the chains.</text>
        <dbReference type="EC" id="3.2.1.91"/>
    </reaction>
</comment>
<dbReference type="EMBL" id="QZBM01000356">
    <property type="protein sequence ID" value="THZ15615.1"/>
    <property type="molecule type" value="Genomic_DNA"/>
</dbReference>
<dbReference type="GO" id="GO:0030245">
    <property type="term" value="P:cellulose catabolic process"/>
    <property type="evidence" value="ECO:0007669"/>
    <property type="project" value="UniProtKB-KW"/>
</dbReference>
<proteinExistence type="inferred from homology"/>
<name>A0A4S9SXV3_AURPU</name>
<dbReference type="CDD" id="cd07999">
    <property type="entry name" value="GH7_CBH_EG"/>
    <property type="match status" value="1"/>
</dbReference>
<evidence type="ECO:0000256" key="3">
    <source>
        <dbReference type="ARBA" id="ARBA00022729"/>
    </source>
</evidence>
<dbReference type="PRINTS" id="PR00734">
    <property type="entry name" value="GLHYDRLASE7"/>
</dbReference>
<dbReference type="InterPro" id="IPR037019">
    <property type="entry name" value="Glyco_hydro_7_sf"/>
</dbReference>
<dbReference type="AlphaFoldDB" id="A0A4S9SXV3"/>
<evidence type="ECO:0000313" key="10">
    <source>
        <dbReference type="EMBL" id="THZ15615.1"/>
    </source>
</evidence>
<evidence type="ECO:0000256" key="9">
    <source>
        <dbReference type="RuleBase" id="RU361164"/>
    </source>
</evidence>
<keyword evidence="3" id="KW-0732">Signal</keyword>
<keyword evidence="4 9" id="KW-0378">Hydrolase</keyword>
<organism evidence="10 11">
    <name type="scientific">Aureobasidium pullulans</name>
    <name type="common">Black yeast</name>
    <name type="synonym">Pullularia pullulans</name>
    <dbReference type="NCBI Taxonomy" id="5580"/>
    <lineage>
        <taxon>Eukaryota</taxon>
        <taxon>Fungi</taxon>
        <taxon>Dikarya</taxon>
        <taxon>Ascomycota</taxon>
        <taxon>Pezizomycotina</taxon>
        <taxon>Dothideomycetes</taxon>
        <taxon>Dothideomycetidae</taxon>
        <taxon>Dothideales</taxon>
        <taxon>Saccotheciaceae</taxon>
        <taxon>Aureobasidium</taxon>
    </lineage>
</organism>
<dbReference type="Pfam" id="PF00840">
    <property type="entry name" value="Glyco_hydro_7"/>
    <property type="match status" value="1"/>
</dbReference>
<evidence type="ECO:0000256" key="2">
    <source>
        <dbReference type="ARBA" id="ARBA00006044"/>
    </source>
</evidence>
<keyword evidence="7 9" id="KW-0326">Glycosidase</keyword>
<dbReference type="PANTHER" id="PTHR33753">
    <property type="entry name" value="1,4-BETA-D-GLUCAN CELLOBIOHYDROLASE B"/>
    <property type="match status" value="1"/>
</dbReference>
<dbReference type="InterPro" id="IPR001722">
    <property type="entry name" value="Glyco_hydro_7"/>
</dbReference>
<dbReference type="Proteomes" id="UP000308005">
    <property type="component" value="Unassembled WGS sequence"/>
</dbReference>
<keyword evidence="5 9" id="KW-0136">Cellulose degradation</keyword>
<dbReference type="Gene3D" id="2.70.100.10">
    <property type="entry name" value="Glycoside hydrolase, family 7, domain"/>
    <property type="match status" value="1"/>
</dbReference>
<dbReference type="GO" id="GO:0016162">
    <property type="term" value="F:cellulose 1,4-beta-cellobiosidase activity"/>
    <property type="evidence" value="ECO:0007669"/>
    <property type="project" value="UniProtKB-EC"/>
</dbReference>